<dbReference type="Pfam" id="PF08445">
    <property type="entry name" value="FR47"/>
    <property type="match status" value="1"/>
</dbReference>
<proteinExistence type="predicted"/>
<comment type="caution">
    <text evidence="2">The sequence shown here is derived from an EMBL/GenBank/DDBJ whole genome shotgun (WGS) entry which is preliminary data.</text>
</comment>
<sequence>MRELRDPAAVAAAAGGDELIVWAAQGLRPGVRAWAAGDAVAVACPELSRRDRLAVAGGARAAAGLLRAVLPEVGPRFRPVGDEALLRRLADVVPGLAFAAAFGWMSTAEPVPPAPGVAWLDPADDPEVAALLETAAPDSYARPGGAGVRRWAGLRGGDGGLRAVAADAWSAPEVGFLAGVATDPAARGRGLARAVCAFVTAELLAAHPRVALMVDHDNPAAAAVYTALGFRPRRIAAAWFAG</sequence>
<dbReference type="AlphaFoldDB" id="A0A8J3YAG4"/>
<feature type="domain" description="N-acetyltransferase" evidence="1">
    <location>
        <begin position="115"/>
        <end position="242"/>
    </location>
</feature>
<dbReference type="SUPFAM" id="SSF55729">
    <property type="entry name" value="Acyl-CoA N-acyltransferases (Nat)"/>
    <property type="match status" value="1"/>
</dbReference>
<dbReference type="InterPro" id="IPR000182">
    <property type="entry name" value="GNAT_dom"/>
</dbReference>
<dbReference type="PROSITE" id="PS51186">
    <property type="entry name" value="GNAT"/>
    <property type="match status" value="1"/>
</dbReference>
<gene>
    <name evidence="2" type="ORF">Sya03_43830</name>
</gene>
<name>A0A8J3YAG4_9ACTN</name>
<dbReference type="RefSeq" id="WP_239107756.1">
    <property type="nucleotide sequence ID" value="NZ_BAAAGJ010000011.1"/>
</dbReference>
<evidence type="ECO:0000313" key="3">
    <source>
        <dbReference type="Proteomes" id="UP000652013"/>
    </source>
</evidence>
<dbReference type="GO" id="GO:0016747">
    <property type="term" value="F:acyltransferase activity, transferring groups other than amino-acyl groups"/>
    <property type="evidence" value="ECO:0007669"/>
    <property type="project" value="InterPro"/>
</dbReference>
<dbReference type="EMBL" id="BOOY01000031">
    <property type="protein sequence ID" value="GIJ05031.1"/>
    <property type="molecule type" value="Genomic_DNA"/>
</dbReference>
<dbReference type="InterPro" id="IPR016181">
    <property type="entry name" value="Acyl_CoA_acyltransferase"/>
</dbReference>
<evidence type="ECO:0000313" key="2">
    <source>
        <dbReference type="EMBL" id="GIJ05031.1"/>
    </source>
</evidence>
<keyword evidence="3" id="KW-1185">Reference proteome</keyword>
<dbReference type="Proteomes" id="UP000652013">
    <property type="component" value="Unassembled WGS sequence"/>
</dbReference>
<organism evidence="2 3">
    <name type="scientific">Spirilliplanes yamanashiensis</name>
    <dbReference type="NCBI Taxonomy" id="42233"/>
    <lineage>
        <taxon>Bacteria</taxon>
        <taxon>Bacillati</taxon>
        <taxon>Actinomycetota</taxon>
        <taxon>Actinomycetes</taxon>
        <taxon>Micromonosporales</taxon>
        <taxon>Micromonosporaceae</taxon>
        <taxon>Spirilliplanes</taxon>
    </lineage>
</organism>
<reference evidence="2" key="1">
    <citation type="submission" date="2021-01" db="EMBL/GenBank/DDBJ databases">
        <title>Whole genome shotgun sequence of Spirilliplanes yamanashiensis NBRC 15828.</title>
        <authorList>
            <person name="Komaki H."/>
            <person name="Tamura T."/>
        </authorList>
    </citation>
    <scope>NUCLEOTIDE SEQUENCE</scope>
    <source>
        <strain evidence="2">NBRC 15828</strain>
    </source>
</reference>
<dbReference type="Gene3D" id="3.40.630.30">
    <property type="match status" value="1"/>
</dbReference>
<dbReference type="InterPro" id="IPR013653">
    <property type="entry name" value="GCN5-like_dom"/>
</dbReference>
<protein>
    <recommendedName>
        <fullName evidence="1">N-acetyltransferase domain-containing protein</fullName>
    </recommendedName>
</protein>
<accession>A0A8J3YAG4</accession>
<evidence type="ECO:0000259" key="1">
    <source>
        <dbReference type="PROSITE" id="PS51186"/>
    </source>
</evidence>